<organism evidence="7 8">
    <name type="scientific">Giardia muris</name>
    <dbReference type="NCBI Taxonomy" id="5742"/>
    <lineage>
        <taxon>Eukaryota</taxon>
        <taxon>Metamonada</taxon>
        <taxon>Diplomonadida</taxon>
        <taxon>Hexamitidae</taxon>
        <taxon>Giardiinae</taxon>
        <taxon>Giardia</taxon>
    </lineage>
</organism>
<dbReference type="VEuPathDB" id="GiardiaDB:GMRT_14913"/>
<dbReference type="EMBL" id="VDLU01000003">
    <property type="protein sequence ID" value="TNJ27745.1"/>
    <property type="molecule type" value="Genomic_DNA"/>
</dbReference>
<dbReference type="OrthoDB" id="4772757at2759"/>
<comment type="caution">
    <text evidence="7">The sequence shown here is derived from an EMBL/GenBank/DDBJ whole genome shotgun (WGS) entry which is preliminary data.</text>
</comment>
<sequence length="3881" mass="428895">MKVRPPDIPHLSPLHPSENSGFYSALAGVTGHLPSAMQIPLQDVISDISAKRQLLDYQQLQHNPAVSSDVLSLLSVLIESIPWRHEVVIMAVGSAPLKWRTDRSVTFSLAHPVLDFVCCLYNSVVLYYDLARAQTDAALMACYLLQAAMLIDVVIGKASQYLTFLKAFPINRDAFEMLSLYSRTLALDLLATTPTASTDPMMIALYKGQASKFYKSIATNSAAQRGLLCFNSGIIDVSALRSDLLYVELAVDHCTPDRTKNFIEENYTWAIFCCKTLATNELVRSDPQLDRMVAEASRRIATFLITPSSCGEHRFSNLTLNPEQIEALHSLATLQDIFIGIKPIQSEVCSLAASEIFDEKARPGVSPDDVRTIYERLVPFLMIDNSNTRYALYQGISDMHNICEQYCTTPTVPMPLSSSFFNRPFAEQVIDRYENVIEQKDIELERLREMCMNLPHQEEIDEIRALVRGKKAVRAEDPLPLQLSTLLHEKDREIQRLKHNIMALSPRLQSPASSMSEASGIAPSKGITADSTELTSLRADLDLIRREVDKYAPWTRGPLHFRVAAAQKAQAETIADKDRELTNLRSALVKSEDPAEGNRLRALAQQLGARDQELAALRRELAVERAANEAESALRGSINRVRTPQETGDEELEQLRIAEIEMAADNARLSDKVEQLQTENKNLRDALSAIESGHQGDLVEVFARLNAQIKDNEALARRLRETSTATADIAADLDEDLHDLPEFENPDVSAERANELARLRQERNAIRQLLDKQAPNAQNPNALPARVAALAAAQKAQAETIADKDRELTNLRSALVKSEDPAEGNRLRALAQQLGARDQELAALRRELAVERAANEAESALRGSINRVRTPQETGDEELEQLRIAEIEMAADNARLSDKVEQLQTENKNLRDALSAIESGHQGDLVEVFARLNAQIKDNEALARRLRETSTATADIAADLDEDLHDLPEFENPDVSAERANELARLRQERNAIRQLLDKQAPNAQNPNALPARVAALAAAQKAQAETIADKDRELTNLRSALVKSEDPAEGNRLRALAQQLGARDQELAALRRELAVERAANEAESALRGSINRVRTPQETGDEELEQLRIAEIEMAADNARLSDKVEQLQTENKNLRDALSAIESGHQGDLVEVFARLNAQIKDNEALARRLRETSTATADIAADLDEDLHDLPEFENPDVSAERANELARLRQERNAIRQLLDKQAPNAQNPNALPARVAALAAAQKAQAETIADKDRELTNLRSALVKSEDPAEGNRLRALAQQLGARDQELAALRRELAVERAANEAESALRGSINRVRTPQETGDEELEQLRIAEIEMAADNARLSDKVEQLQTENKNLRDALSAIESGHQGDLVEVFARLNAQIKDNEALARRLRETSTATADIAADLDEDLHDLPEFENPDVSAERANELARLRQERNAIRQLLDKQAPNAQNPNALPARVAALAAAQKAQAETIADKDRELTNLRSALVKSEDPAEGNRLRALAQQLGARDQELAALRRELAVERAANEAESALRGSINRVRTPQETGDEELEQLRIAEIEMAADNARLSDKVEQLQTENKNLRDALSAIESGHQGDLVEVFARLNAQIKDNEALARRLRETSTATADIAADLDEDLHDLPEFENPDVSAERANELARLRQERNAIRQLLDKQAPNAQNPNALPARVAALAAAQKAQAETIADKDRELTNLRSALVKSEDPAEGNRLRALAQQLGARDQELAALRRELAVERAANEAESALRGSINRVRTPQETGDEELEQLRIAEIEMAADNARLSDKVEQLQTENKNLRDALSAIESGHQGDLVEVFARLNAQIKDNEALARRLRETSTATADIAADLDEDLHDLPEFENPDVSAERANELARLRQERNAIRQLLDKQAPNAQNPNALPARVAALAAAQKAQAETIADKDRELTNLRSALVKSEDPAEGNRLRALAQQLGARDQELAALRRELAVERAANEAESALRGSINRVRTPQETGDEELEQLRIAEIEMAADNARLSDKVEQLQTENKNLRDALSAIESGHQGDLVEVFARLNAQIKDNEALARRLRETSTATADIAADLDEDLHDLPEFENPDVSAERANELARLRQERNAIRQLLDKQAPNAQNPNALPARVAALAAAQKAQAETIADKDRELTNLRSALVKSEDPAEGNRLRALAQQLGARDQELAALRRELAVERAANEAESALRGSINRVRTPQETGDEELEQLRIAEIEMAADNARLSDKVEQLQTENKNLRDALSAIESGHQGDLVEVFARLNAQIKDNEALARRLRETSTATADIAADLDEDLHDLPEFENPDVSAERANELARLRQERNAIRQLLDKQAPNAQNPNALPARVAALAAAQKAQAETIADKDRELTNLRSALVKSEDPAEGNRLRALAQQLGARDQELAALRRELAVERAANEAESALRGSINRVRTPQETGDEELEQLRIAEIEMAADNARLSDKVEQLQTENKNLRDALSAIESGHQGDLVEVFARLNAQIKDNEALARRLRETSTATADIAADLDEDLHDLPEFENPDVSAERANELARLRQERNAIRQLLDKQAPNAQNPNALPARVAALAAAQKAQAETIADKDRELTNLRSALVKSEDPAEGNRLRALAQQLGARDQELAALRRELAVERAANEAESALRGSINRVRTPQETGDEELEQLRIAEIEMAADNARLSDKVEQLQTENKNLRDALSAIESGHQGDLVEVFARLNAQIKDNEALARRLRETSTATADIAADLDEDLHDLPEFENPDVSAERANELARLRQERNAIRQLLDKQAPNAQNPNALPARVAALAAAQKAQAETIADKDRELTNLRSALVKSEDPAEGNRLRALAQQLGARDQELAALRRELAVERAANEAESALRGSINRVRTPQETGDEELEQLRIAEIEMAADNARLSDKVEQLQTENKNLRDALSAIESGHQGDLVEVFARLNAQIKDNEALARRLRETSTATADIAADLDEDLHDLPEFENPDVSAERANELARLRQERNAIRQLLDKQAPNAQNPNALPARVAALAAAQKAQAETIADKDRELTNLRSALVKSEDPAEGNRLRALAQQLGARDQELAALRRELAVERAANEAESALRGSINRVRTPQESGDRSLRASDSDLEAENMRLRDELARVLGDPSIRKSPIIFPTYEDATERIRALEFCLSSLTDRRNAGALPVPPHAVQLMPHELARHPTDSVIHQSAGSSQPASNLEGVAEHLHNILVHVTDADANYLSARTRDKINRLYDGSMSGNGLETGHGLDRLQSLLLVPDDSPETIKMMADIAACALEDQVTQIKILEELVAERGDEASDIDALITPDSAEASNIRILRTELDRRVRQVSRLEKQVMELHNQLDQALQQDEDAFRTLDSTPSDLAELRKKIQKYKDGYIRKAEQFRELEQEHSKLLVKVAQLTEQIEETHLTDVENIGSTGNRTFSTHAFQPLTVQLDDGTVTLTNDTYEGLLRKIQKYKNAYLYKSRAWNSQKETLKGRDSEIAHLRADLFSSDASSRSSSCSSNADVAEMRRAIRQLERKLTDSEATNRRFQEEIRTYKKLLDANSRVISDLKSSVASATDGQDAVTAGDWYGNTRLMEAVVTRNQALLNRSIGFAGATNLDGYTALMLAARENNTDAIPPLLEKEKGFRRPNGQTALCIALEYGHYNAAQMLAVECPAYSAPLRPGQQARKTELMTAAEHGDICGVWALLEAQAGLQDRDGRTALMYAAERGHVGIARLLVEREADRQATTGATALMAAAKAGVIEIVRMLLPREARKQGAYEPFMNKGHTALMLAVYYGRLDCAEALLEYERGIQDATGKSALYYAAYPSSRVDAATKQRLKSLLAAVN</sequence>
<evidence type="ECO:0000259" key="6">
    <source>
        <dbReference type="PROSITE" id="PS50862"/>
    </source>
</evidence>
<dbReference type="SUPFAM" id="SSF48403">
    <property type="entry name" value="Ankyrin repeat"/>
    <property type="match status" value="1"/>
</dbReference>
<feature type="coiled-coil region" evidence="4">
    <location>
        <begin position="2028"/>
        <end position="2084"/>
    </location>
</feature>
<dbReference type="Pfam" id="PF12796">
    <property type="entry name" value="Ank_2"/>
    <property type="match status" value="3"/>
</dbReference>
<gene>
    <name evidence="7" type="ORF">GMRT_14913</name>
</gene>
<feature type="coiled-coil region" evidence="4">
    <location>
        <begin position="2709"/>
        <end position="2765"/>
    </location>
</feature>
<keyword evidence="1" id="KW-0677">Repeat</keyword>
<keyword evidence="4" id="KW-0175">Coiled coil</keyword>
<protein>
    <submittedName>
        <fullName evidence="7">Ankyrin repeat protein 3</fullName>
    </submittedName>
</protein>
<evidence type="ECO:0000256" key="3">
    <source>
        <dbReference type="PROSITE-ProRule" id="PRU00023"/>
    </source>
</evidence>
<name>A0A4Z1SRY0_GIAMU</name>
<evidence type="ECO:0000256" key="1">
    <source>
        <dbReference type="ARBA" id="ARBA00022737"/>
    </source>
</evidence>
<dbReference type="InterPro" id="IPR002110">
    <property type="entry name" value="Ankyrin_rpt"/>
</dbReference>
<keyword evidence="8" id="KW-1185">Reference proteome</keyword>
<evidence type="ECO:0000256" key="4">
    <source>
        <dbReference type="SAM" id="Coils"/>
    </source>
</evidence>
<evidence type="ECO:0000256" key="2">
    <source>
        <dbReference type="ARBA" id="ARBA00023043"/>
    </source>
</evidence>
<dbReference type="SMART" id="SM00248">
    <property type="entry name" value="ANK"/>
    <property type="match status" value="5"/>
</dbReference>
<feature type="coiled-coil region" evidence="4">
    <location>
        <begin position="1347"/>
        <end position="1403"/>
    </location>
</feature>
<feature type="coiled-coil region" evidence="4">
    <location>
        <begin position="666"/>
        <end position="722"/>
    </location>
</feature>
<dbReference type="Proteomes" id="UP000315496">
    <property type="component" value="Chromosome 3"/>
</dbReference>
<feature type="repeat" description="ANK" evidence="3">
    <location>
        <begin position="3751"/>
        <end position="3783"/>
    </location>
</feature>
<feature type="compositionally biased region" description="Basic and acidic residues" evidence="5">
    <location>
        <begin position="3144"/>
        <end position="3153"/>
    </location>
</feature>
<reference evidence="7 8" key="1">
    <citation type="submission" date="2019-05" db="EMBL/GenBank/DDBJ databases">
        <title>The compact genome of Giardia muris reveals important steps in the evolution of intestinal protozoan parasites.</title>
        <authorList>
            <person name="Xu F."/>
            <person name="Jimenez-Gonzalez A."/>
            <person name="Einarsson E."/>
            <person name="Astvaldsson A."/>
            <person name="Peirasmaki D."/>
            <person name="Eckmann L."/>
            <person name="Andersson J.O."/>
            <person name="Svard S.G."/>
            <person name="Jerlstrom-Hultqvist J."/>
        </authorList>
    </citation>
    <scope>NUCLEOTIDE SEQUENCE [LARGE SCALE GENOMIC DNA]</scope>
    <source>
        <strain evidence="7 8">Roberts-Thomson</strain>
    </source>
</reference>
<dbReference type="PANTHER" id="PTHR24166:SF48">
    <property type="entry name" value="PROTEIN VAPYRIN"/>
    <property type="match status" value="1"/>
</dbReference>
<keyword evidence="2 3" id="KW-0040">ANK repeat</keyword>
<evidence type="ECO:0000256" key="5">
    <source>
        <dbReference type="SAM" id="MobiDB-lite"/>
    </source>
</evidence>
<evidence type="ECO:0000313" key="7">
    <source>
        <dbReference type="EMBL" id="TNJ27745.1"/>
    </source>
</evidence>
<dbReference type="InterPro" id="IPR006195">
    <property type="entry name" value="aa-tRNA-synth_II"/>
</dbReference>
<dbReference type="Gene3D" id="1.25.40.20">
    <property type="entry name" value="Ankyrin repeat-containing domain"/>
    <property type="match status" value="2"/>
</dbReference>
<dbReference type="PROSITE" id="PS50862">
    <property type="entry name" value="AA_TRNA_LIGASE_II"/>
    <property type="match status" value="1"/>
</dbReference>
<feature type="coiled-coil region" evidence="4">
    <location>
        <begin position="2936"/>
        <end position="2992"/>
    </location>
</feature>
<feature type="coiled-coil region" evidence="4">
    <location>
        <begin position="3363"/>
        <end position="3397"/>
    </location>
</feature>
<feature type="coiled-coil region" evidence="4">
    <location>
        <begin position="2255"/>
        <end position="2311"/>
    </location>
</feature>
<accession>A0A4Z1SRY0</accession>
<dbReference type="PROSITE" id="PS50088">
    <property type="entry name" value="ANK_REPEAT"/>
    <property type="match status" value="1"/>
</dbReference>
<feature type="coiled-coil region" evidence="4">
    <location>
        <begin position="3557"/>
        <end position="3584"/>
    </location>
</feature>
<dbReference type="InterPro" id="IPR050889">
    <property type="entry name" value="Dendritic_Spine_Reg/Scaffold"/>
</dbReference>
<feature type="domain" description="Aminoacyl-transfer RNA synthetases class-II family profile" evidence="6">
    <location>
        <begin position="3364"/>
        <end position="3804"/>
    </location>
</feature>
<dbReference type="InterPro" id="IPR036770">
    <property type="entry name" value="Ankyrin_rpt-contain_sf"/>
</dbReference>
<feature type="coiled-coil region" evidence="4">
    <location>
        <begin position="893"/>
        <end position="949"/>
    </location>
</feature>
<dbReference type="PROSITE" id="PS50297">
    <property type="entry name" value="ANK_REP_REGION"/>
    <property type="match status" value="1"/>
</dbReference>
<feature type="region of interest" description="Disordered" evidence="5">
    <location>
        <begin position="3129"/>
        <end position="3153"/>
    </location>
</feature>
<dbReference type="PANTHER" id="PTHR24166">
    <property type="entry name" value="ROLLING PEBBLES, ISOFORM B"/>
    <property type="match status" value="1"/>
</dbReference>
<proteinExistence type="predicted"/>
<feature type="coiled-coil region" evidence="4">
    <location>
        <begin position="1574"/>
        <end position="1630"/>
    </location>
</feature>
<evidence type="ECO:0000313" key="8">
    <source>
        <dbReference type="Proteomes" id="UP000315496"/>
    </source>
</evidence>
<feature type="coiled-coil region" evidence="4">
    <location>
        <begin position="1801"/>
        <end position="1857"/>
    </location>
</feature>
<feature type="coiled-coil region" evidence="4">
    <location>
        <begin position="1120"/>
        <end position="1176"/>
    </location>
</feature>
<feature type="coiled-coil region" evidence="4">
    <location>
        <begin position="2482"/>
        <end position="2538"/>
    </location>
</feature>